<accession>A0A7W3T7I2</accession>
<dbReference type="CDD" id="cd00093">
    <property type="entry name" value="HTH_XRE"/>
    <property type="match status" value="1"/>
</dbReference>
<dbReference type="InterPro" id="IPR001387">
    <property type="entry name" value="Cro/C1-type_HTH"/>
</dbReference>
<dbReference type="Pfam" id="PF19054">
    <property type="entry name" value="DUF5753"/>
    <property type="match status" value="1"/>
</dbReference>
<evidence type="ECO:0000313" key="2">
    <source>
        <dbReference type="EMBL" id="MBB0232375.1"/>
    </source>
</evidence>
<protein>
    <submittedName>
        <fullName evidence="2">Helix-turn-helix domain-containing protein</fullName>
    </submittedName>
</protein>
<evidence type="ECO:0000313" key="3">
    <source>
        <dbReference type="Proteomes" id="UP000530234"/>
    </source>
</evidence>
<proteinExistence type="predicted"/>
<dbReference type="RefSeq" id="WP_182604818.1">
    <property type="nucleotide sequence ID" value="NZ_VKHS01000899.1"/>
</dbReference>
<gene>
    <name evidence="2" type="ORF">FOE67_23485</name>
</gene>
<dbReference type="InterPro" id="IPR010982">
    <property type="entry name" value="Lambda_DNA-bd_dom_sf"/>
</dbReference>
<feature type="domain" description="HTH cro/C1-type" evidence="1">
    <location>
        <begin position="18"/>
        <end position="73"/>
    </location>
</feature>
<reference evidence="3" key="1">
    <citation type="submission" date="2019-10" db="EMBL/GenBank/DDBJ databases">
        <title>Streptomyces sp. nov., a novel actinobacterium isolated from alkaline environment.</title>
        <authorList>
            <person name="Golinska P."/>
        </authorList>
    </citation>
    <scope>NUCLEOTIDE SEQUENCE [LARGE SCALE GENOMIC DNA]</scope>
    <source>
        <strain evidence="3">DSM 42108</strain>
    </source>
</reference>
<dbReference type="PROSITE" id="PS50943">
    <property type="entry name" value="HTH_CROC1"/>
    <property type="match status" value="1"/>
</dbReference>
<dbReference type="SUPFAM" id="SSF47413">
    <property type="entry name" value="lambda repressor-like DNA-binding domains"/>
    <property type="match status" value="1"/>
</dbReference>
<name>A0A7W3T7I2_9ACTN</name>
<dbReference type="InterPro" id="IPR043917">
    <property type="entry name" value="DUF5753"/>
</dbReference>
<comment type="caution">
    <text evidence="2">The sequence shown here is derived from an EMBL/GenBank/DDBJ whole genome shotgun (WGS) entry which is preliminary data.</text>
</comment>
<evidence type="ECO:0000259" key="1">
    <source>
        <dbReference type="PROSITE" id="PS50943"/>
    </source>
</evidence>
<dbReference type="Pfam" id="PF13560">
    <property type="entry name" value="HTH_31"/>
    <property type="match status" value="1"/>
</dbReference>
<dbReference type="SMART" id="SM00530">
    <property type="entry name" value="HTH_XRE"/>
    <property type="match status" value="1"/>
</dbReference>
<dbReference type="GO" id="GO:0003677">
    <property type="term" value="F:DNA binding"/>
    <property type="evidence" value="ECO:0007669"/>
    <property type="project" value="InterPro"/>
</dbReference>
<sequence length="285" mass="32141">MSTELRSTVRRRVLGTNLRRLREDRGLLLEDAARELSCHPGKISRIETGRSGIRQLDLKVLLDLYGVSDPHTRESWLALARESRRERWWQALEDRLPQDFLDLIGLEEEVAACRGFQPSTVPGLLQTEAYATAIIQGGEPGPLDEDRRTRVQVRLERQKALTRTTNPLTLWIVLGETALRQQVGGAGVLRDQLRHLIEMARLPRVTLQVLPFTAGACQGGMLPFHLYSFPAPAALEVVLLEHLTSHAYLESATDTAHYTRVFDHIRATALGPMESEAYIQRLAKE</sequence>
<dbReference type="Gene3D" id="1.10.260.40">
    <property type="entry name" value="lambda repressor-like DNA-binding domains"/>
    <property type="match status" value="1"/>
</dbReference>
<dbReference type="AlphaFoldDB" id="A0A7W3T7I2"/>
<organism evidence="2 3">
    <name type="scientific">Streptomyces calidiresistens</name>
    <dbReference type="NCBI Taxonomy" id="1485586"/>
    <lineage>
        <taxon>Bacteria</taxon>
        <taxon>Bacillati</taxon>
        <taxon>Actinomycetota</taxon>
        <taxon>Actinomycetes</taxon>
        <taxon>Kitasatosporales</taxon>
        <taxon>Streptomycetaceae</taxon>
        <taxon>Streptomyces</taxon>
    </lineage>
</organism>
<dbReference type="EMBL" id="VKHS01000899">
    <property type="protein sequence ID" value="MBB0232375.1"/>
    <property type="molecule type" value="Genomic_DNA"/>
</dbReference>
<dbReference type="Proteomes" id="UP000530234">
    <property type="component" value="Unassembled WGS sequence"/>
</dbReference>
<keyword evidence="3" id="KW-1185">Reference proteome</keyword>